<dbReference type="Proteomes" id="UP000824540">
    <property type="component" value="Unassembled WGS sequence"/>
</dbReference>
<keyword evidence="4" id="KW-0418">Kinase</keyword>
<proteinExistence type="predicted"/>
<dbReference type="InterPro" id="IPR036305">
    <property type="entry name" value="RGS_sf"/>
</dbReference>
<evidence type="ECO:0000256" key="2">
    <source>
        <dbReference type="ARBA" id="ARBA00022679"/>
    </source>
</evidence>
<dbReference type="PANTHER" id="PTHR24355:SF14">
    <property type="entry name" value="G PROTEIN-COUPLED RECEPTOR KINASE 4"/>
    <property type="match status" value="1"/>
</dbReference>
<evidence type="ECO:0000256" key="3">
    <source>
        <dbReference type="ARBA" id="ARBA00022741"/>
    </source>
</evidence>
<dbReference type="GO" id="GO:0005524">
    <property type="term" value="F:ATP binding"/>
    <property type="evidence" value="ECO:0007669"/>
    <property type="project" value="UniProtKB-KW"/>
</dbReference>
<keyword evidence="3" id="KW-0547">Nucleotide-binding</keyword>
<evidence type="ECO:0000259" key="6">
    <source>
        <dbReference type="PROSITE" id="PS50132"/>
    </source>
</evidence>
<organism evidence="7 8">
    <name type="scientific">Albula glossodonta</name>
    <name type="common">roundjaw bonefish</name>
    <dbReference type="NCBI Taxonomy" id="121402"/>
    <lineage>
        <taxon>Eukaryota</taxon>
        <taxon>Metazoa</taxon>
        <taxon>Chordata</taxon>
        <taxon>Craniata</taxon>
        <taxon>Vertebrata</taxon>
        <taxon>Euteleostomi</taxon>
        <taxon>Actinopterygii</taxon>
        <taxon>Neopterygii</taxon>
        <taxon>Teleostei</taxon>
        <taxon>Albuliformes</taxon>
        <taxon>Albulidae</taxon>
        <taxon>Albula</taxon>
    </lineage>
</organism>
<dbReference type="EMBL" id="JAFBMS010000028">
    <property type="protein sequence ID" value="KAG9342494.1"/>
    <property type="molecule type" value="Genomic_DNA"/>
</dbReference>
<dbReference type="FunFam" id="1.10.167.10:FF:000009">
    <property type="entry name" value="G protein-coupled receptor kinase"/>
    <property type="match status" value="1"/>
</dbReference>
<gene>
    <name evidence="7" type="ORF">JZ751_016497</name>
</gene>
<dbReference type="OrthoDB" id="9048001at2759"/>
<evidence type="ECO:0000313" key="7">
    <source>
        <dbReference type="EMBL" id="KAG9342494.1"/>
    </source>
</evidence>
<dbReference type="Gene3D" id="1.10.167.10">
    <property type="entry name" value="Regulator of G-protein Signalling 4, domain 2"/>
    <property type="match status" value="1"/>
</dbReference>
<dbReference type="AlphaFoldDB" id="A0A8T2NQV6"/>
<dbReference type="SMART" id="SM00315">
    <property type="entry name" value="RGS"/>
    <property type="match status" value="1"/>
</dbReference>
<evidence type="ECO:0000256" key="1">
    <source>
        <dbReference type="ARBA" id="ARBA00022527"/>
    </source>
</evidence>
<dbReference type="SUPFAM" id="SSF48097">
    <property type="entry name" value="Regulator of G-protein signaling, RGS"/>
    <property type="match status" value="1"/>
</dbReference>
<sequence>MMRVRRNGCRGKWFLYIRDVYCSEMSFGRGTFSHCLGVSHYPHALLPEPLHSPECDSALVALILLRSLAIGERRPPSSSSSSSFRFLFTPLPALSTGQVPPHLTMGMSELSVDPLLRNRGGGGKRNGRSKKWKEMLKLPHISVCEDLRRTIERDYSSLCEKQPIGRLLFRQFCDTRPEFKRCIEFLDAVAGYELAPDEERRDCGLNSTAHLPEIPQEVVGECRGKLEQSPCKELFKECTSGLRLGTQSRQGKVNRGSSVPHTVLQVSQGSCPTSRGTVVGGALWRKVRRTSFGD</sequence>
<dbReference type="GO" id="GO:0005737">
    <property type="term" value="C:cytoplasm"/>
    <property type="evidence" value="ECO:0007669"/>
    <property type="project" value="TreeGrafter"/>
</dbReference>
<keyword evidence="8" id="KW-1185">Reference proteome</keyword>
<keyword evidence="2" id="KW-0808">Transferase</keyword>
<name>A0A8T2NQV6_9TELE</name>
<accession>A0A8T2NQV6</accession>
<dbReference type="InterPro" id="IPR044926">
    <property type="entry name" value="RGS_subdomain_2"/>
</dbReference>
<feature type="domain" description="RGS" evidence="6">
    <location>
        <begin position="161"/>
        <end position="201"/>
    </location>
</feature>
<dbReference type="Pfam" id="PF00615">
    <property type="entry name" value="RGS"/>
    <property type="match status" value="1"/>
</dbReference>
<dbReference type="InterPro" id="IPR016137">
    <property type="entry name" value="RGS"/>
</dbReference>
<dbReference type="PROSITE" id="PS50132">
    <property type="entry name" value="RGS"/>
    <property type="match status" value="1"/>
</dbReference>
<keyword evidence="5" id="KW-0067">ATP-binding</keyword>
<comment type="caution">
    <text evidence="7">The sequence shown here is derived from an EMBL/GenBank/DDBJ whole genome shotgun (WGS) entry which is preliminary data.</text>
</comment>
<dbReference type="GO" id="GO:0004674">
    <property type="term" value="F:protein serine/threonine kinase activity"/>
    <property type="evidence" value="ECO:0007669"/>
    <property type="project" value="UniProtKB-KW"/>
</dbReference>
<evidence type="ECO:0000256" key="5">
    <source>
        <dbReference type="ARBA" id="ARBA00022840"/>
    </source>
</evidence>
<dbReference type="PANTHER" id="PTHR24355">
    <property type="entry name" value="G PROTEIN-COUPLED RECEPTOR KINASE/RIBOSOMAL PROTEIN S6 KINASE"/>
    <property type="match status" value="1"/>
</dbReference>
<evidence type="ECO:0000313" key="8">
    <source>
        <dbReference type="Proteomes" id="UP000824540"/>
    </source>
</evidence>
<dbReference type="GO" id="GO:0009966">
    <property type="term" value="P:regulation of signal transduction"/>
    <property type="evidence" value="ECO:0007669"/>
    <property type="project" value="TreeGrafter"/>
</dbReference>
<reference evidence="7" key="1">
    <citation type="thesis" date="2021" institute="BYU ScholarsArchive" country="Provo, UT, USA">
        <title>Applications of and Algorithms for Genome Assembly and Genomic Analyses with an Emphasis on Marine Teleosts.</title>
        <authorList>
            <person name="Pickett B.D."/>
        </authorList>
    </citation>
    <scope>NUCLEOTIDE SEQUENCE</scope>
    <source>
        <strain evidence="7">HI-2016</strain>
    </source>
</reference>
<keyword evidence="1" id="KW-0723">Serine/threonine-protein kinase</keyword>
<evidence type="ECO:0000256" key="4">
    <source>
        <dbReference type="ARBA" id="ARBA00022777"/>
    </source>
</evidence>
<protein>
    <recommendedName>
        <fullName evidence="6">RGS domain-containing protein</fullName>
    </recommendedName>
</protein>